<keyword evidence="5" id="KW-0049">Antioxidant</keyword>
<comment type="function">
    <text evidence="1">Thiol-specific peroxidase that catalyzes the reduction of hydrogen peroxide and organic hydroperoxides to water and alcohols, respectively. Plays a role in cell protection against oxidative stress by detoxifying peroxides and as sensor of hydrogen peroxide-mediated signaling events.</text>
</comment>
<feature type="domain" description="Thioredoxin" evidence="13">
    <location>
        <begin position="5"/>
        <end position="161"/>
    </location>
</feature>
<dbReference type="InterPro" id="IPR000866">
    <property type="entry name" value="AhpC/TSA"/>
</dbReference>
<keyword evidence="15" id="KW-1185">Reference proteome</keyword>
<evidence type="ECO:0000256" key="12">
    <source>
        <dbReference type="ARBA" id="ARBA00049091"/>
    </source>
</evidence>
<evidence type="ECO:0000256" key="5">
    <source>
        <dbReference type="ARBA" id="ARBA00022862"/>
    </source>
</evidence>
<dbReference type="CDD" id="cd03017">
    <property type="entry name" value="PRX_BCP"/>
    <property type="match status" value="1"/>
</dbReference>
<protein>
    <recommendedName>
        <fullName evidence="3">thioredoxin-dependent peroxiredoxin</fullName>
        <ecNumber evidence="3">1.11.1.24</ecNumber>
    </recommendedName>
    <alternativeName>
        <fullName evidence="9">Thioredoxin peroxidase</fullName>
    </alternativeName>
    <alternativeName>
        <fullName evidence="11">Thioredoxin-dependent peroxiredoxin Bcp</fullName>
    </alternativeName>
</protein>
<dbReference type="SUPFAM" id="SSF52833">
    <property type="entry name" value="Thioredoxin-like"/>
    <property type="match status" value="1"/>
</dbReference>
<proteinExistence type="inferred from homology"/>
<comment type="subunit">
    <text evidence="2">Monomer.</text>
</comment>
<evidence type="ECO:0000256" key="1">
    <source>
        <dbReference type="ARBA" id="ARBA00003330"/>
    </source>
</evidence>
<evidence type="ECO:0000256" key="2">
    <source>
        <dbReference type="ARBA" id="ARBA00011245"/>
    </source>
</evidence>
<evidence type="ECO:0000256" key="11">
    <source>
        <dbReference type="ARBA" id="ARBA00042639"/>
    </source>
</evidence>
<dbReference type="Pfam" id="PF00578">
    <property type="entry name" value="AhpC-TSA"/>
    <property type="match status" value="1"/>
</dbReference>
<dbReference type="PANTHER" id="PTHR42801:SF4">
    <property type="entry name" value="AHPC_TSA FAMILY PROTEIN"/>
    <property type="match status" value="1"/>
</dbReference>
<dbReference type="InterPro" id="IPR024706">
    <property type="entry name" value="Peroxiredoxin_AhpC-typ"/>
</dbReference>
<dbReference type="EMBL" id="CP110820">
    <property type="protein sequence ID" value="WPX96711.1"/>
    <property type="molecule type" value="Genomic_DNA"/>
</dbReference>
<dbReference type="InterPro" id="IPR013766">
    <property type="entry name" value="Thioredoxin_domain"/>
</dbReference>
<comment type="similarity">
    <text evidence="10">Belongs to the peroxiredoxin family. BCP/PrxQ subfamily.</text>
</comment>
<accession>A0ABZ0UKQ7</accession>
<keyword evidence="6" id="KW-0560">Oxidoreductase</keyword>
<keyword evidence="7" id="KW-1015">Disulfide bond</keyword>
<dbReference type="PANTHER" id="PTHR42801">
    <property type="entry name" value="THIOREDOXIN-DEPENDENT PEROXIDE REDUCTASE"/>
    <property type="match status" value="1"/>
</dbReference>
<dbReference type="Gene3D" id="3.40.30.10">
    <property type="entry name" value="Glutaredoxin"/>
    <property type="match status" value="1"/>
</dbReference>
<dbReference type="InterPro" id="IPR036249">
    <property type="entry name" value="Thioredoxin-like_sf"/>
</dbReference>
<evidence type="ECO:0000256" key="8">
    <source>
        <dbReference type="ARBA" id="ARBA00023284"/>
    </source>
</evidence>
<keyword evidence="4" id="KW-0575">Peroxidase</keyword>
<evidence type="ECO:0000256" key="4">
    <source>
        <dbReference type="ARBA" id="ARBA00022559"/>
    </source>
</evidence>
<name>A0ABZ0UKQ7_9RICK</name>
<sequence>MQIELKENNLAPNFKLPSSDGKEVSLKDFYGKNLVLYFYPKDSTPGCTIQGNDFSSKLEEFKKINTIIVGVSKDNAKSHKNFITKQCIKFDLLSDVDGTICNLYGVWKEKSMFGKKYMGIERSTFLIDKDGVLRKIWHKVNVNGHANNVLMEAKKLNSLLVT</sequence>
<evidence type="ECO:0000256" key="9">
    <source>
        <dbReference type="ARBA" id="ARBA00032824"/>
    </source>
</evidence>
<evidence type="ECO:0000259" key="13">
    <source>
        <dbReference type="PROSITE" id="PS51352"/>
    </source>
</evidence>
<dbReference type="EC" id="1.11.1.24" evidence="3"/>
<dbReference type="InterPro" id="IPR050924">
    <property type="entry name" value="Peroxiredoxin_BCP/PrxQ"/>
</dbReference>
<evidence type="ECO:0000313" key="14">
    <source>
        <dbReference type="EMBL" id="WPX96711.1"/>
    </source>
</evidence>
<evidence type="ECO:0000256" key="3">
    <source>
        <dbReference type="ARBA" id="ARBA00013017"/>
    </source>
</evidence>
<organism evidence="14 15">
    <name type="scientific">Candidatus Bandiella euplotis</name>
    <dbReference type="NCBI Taxonomy" id="1664265"/>
    <lineage>
        <taxon>Bacteria</taxon>
        <taxon>Pseudomonadati</taxon>
        <taxon>Pseudomonadota</taxon>
        <taxon>Alphaproteobacteria</taxon>
        <taxon>Rickettsiales</taxon>
        <taxon>Candidatus Midichloriaceae</taxon>
        <taxon>Candidatus Bandiella</taxon>
    </lineage>
</organism>
<evidence type="ECO:0000256" key="7">
    <source>
        <dbReference type="ARBA" id="ARBA00023157"/>
    </source>
</evidence>
<dbReference type="PIRSF" id="PIRSF000239">
    <property type="entry name" value="AHPC"/>
    <property type="match status" value="1"/>
</dbReference>
<evidence type="ECO:0000256" key="6">
    <source>
        <dbReference type="ARBA" id="ARBA00023002"/>
    </source>
</evidence>
<dbReference type="Proteomes" id="UP001327219">
    <property type="component" value="Chromosome"/>
</dbReference>
<dbReference type="NCBIfam" id="NF006960">
    <property type="entry name" value="PRK09437.1"/>
    <property type="match status" value="1"/>
</dbReference>
<reference evidence="14 15" key="1">
    <citation type="submission" date="2022-11" db="EMBL/GenBank/DDBJ databases">
        <title>Host association and intracellularity evolved multiple times independently in the Rickettsiales.</title>
        <authorList>
            <person name="Castelli M."/>
            <person name="Nardi T."/>
            <person name="Gammuto L."/>
            <person name="Bellinzona G."/>
            <person name="Sabaneyeva E."/>
            <person name="Potekhin A."/>
            <person name="Serra V."/>
            <person name="Petroni G."/>
            <person name="Sassera D."/>
        </authorList>
    </citation>
    <scope>NUCLEOTIDE SEQUENCE [LARGE SCALE GENOMIC DNA]</scope>
    <source>
        <strain evidence="14 15">NDG2</strain>
    </source>
</reference>
<comment type="catalytic activity">
    <reaction evidence="12">
        <text>a hydroperoxide + [thioredoxin]-dithiol = an alcohol + [thioredoxin]-disulfide + H2O</text>
        <dbReference type="Rhea" id="RHEA:62620"/>
        <dbReference type="Rhea" id="RHEA-COMP:10698"/>
        <dbReference type="Rhea" id="RHEA-COMP:10700"/>
        <dbReference type="ChEBI" id="CHEBI:15377"/>
        <dbReference type="ChEBI" id="CHEBI:29950"/>
        <dbReference type="ChEBI" id="CHEBI:30879"/>
        <dbReference type="ChEBI" id="CHEBI:35924"/>
        <dbReference type="ChEBI" id="CHEBI:50058"/>
        <dbReference type="EC" id="1.11.1.24"/>
    </reaction>
</comment>
<keyword evidence="8" id="KW-0676">Redox-active center</keyword>
<evidence type="ECO:0000313" key="15">
    <source>
        <dbReference type="Proteomes" id="UP001327219"/>
    </source>
</evidence>
<dbReference type="PROSITE" id="PS51352">
    <property type="entry name" value="THIOREDOXIN_2"/>
    <property type="match status" value="1"/>
</dbReference>
<evidence type="ECO:0000256" key="10">
    <source>
        <dbReference type="ARBA" id="ARBA00038489"/>
    </source>
</evidence>
<gene>
    <name evidence="14" type="ORF">Bandiella_00833</name>
</gene>